<evidence type="ECO:0000259" key="1">
    <source>
        <dbReference type="Pfam" id="PF08241"/>
    </source>
</evidence>
<dbReference type="AlphaFoldDB" id="A0A1I5NS67"/>
<dbReference type="Pfam" id="PF08241">
    <property type="entry name" value="Methyltransf_11"/>
    <property type="match status" value="1"/>
</dbReference>
<evidence type="ECO:0000313" key="2">
    <source>
        <dbReference type="EMBL" id="SFP24665.1"/>
    </source>
</evidence>
<sequence>MNDSDLQAQIDEANVYQALLVPALFQEWAPWVAAAANLQPGQRVLDVACGTGVLAGVAAICVGADGVVAGLDVNPGMLAVAARLAPDIDWRQGPAESLPYPDESFDAVISQFGLMFFNDRRQALREMLRVLVPGGRLAVAVWDSLENTPAYAAEVALLARLAGEQAADALRAPFVLGDKQALVALFNSAGIGSPGIVSHTATACFPSVRAMVEADLRGWLPVMGVNLDEQVIARILAEAEQVLAPYVGADGKLRFDSPAHIVRARKQ</sequence>
<protein>
    <submittedName>
        <fullName evidence="2">Methyltransferase domain-containing protein</fullName>
    </submittedName>
</protein>
<organism evidence="2 3">
    <name type="scientific">Pseudomonas borbori</name>
    <dbReference type="NCBI Taxonomy" id="289003"/>
    <lineage>
        <taxon>Bacteria</taxon>
        <taxon>Pseudomonadati</taxon>
        <taxon>Pseudomonadota</taxon>
        <taxon>Gammaproteobacteria</taxon>
        <taxon>Pseudomonadales</taxon>
        <taxon>Pseudomonadaceae</taxon>
        <taxon>Pseudomonas</taxon>
    </lineage>
</organism>
<dbReference type="GO" id="GO:0032259">
    <property type="term" value="P:methylation"/>
    <property type="evidence" value="ECO:0007669"/>
    <property type="project" value="UniProtKB-KW"/>
</dbReference>
<dbReference type="Proteomes" id="UP000198784">
    <property type="component" value="Unassembled WGS sequence"/>
</dbReference>
<dbReference type="GO" id="GO:0008757">
    <property type="term" value="F:S-adenosylmethionine-dependent methyltransferase activity"/>
    <property type="evidence" value="ECO:0007669"/>
    <property type="project" value="InterPro"/>
</dbReference>
<keyword evidence="2" id="KW-0808">Transferase</keyword>
<dbReference type="InterPro" id="IPR029063">
    <property type="entry name" value="SAM-dependent_MTases_sf"/>
</dbReference>
<accession>A0A1I5NS67</accession>
<gene>
    <name evidence="2" type="ORF">SAMN05216190_10759</name>
</gene>
<dbReference type="InterPro" id="IPR013216">
    <property type="entry name" value="Methyltransf_11"/>
</dbReference>
<name>A0A1I5NS67_9PSED</name>
<dbReference type="OrthoDB" id="9797252at2"/>
<keyword evidence="2" id="KW-0489">Methyltransferase</keyword>
<dbReference type="Gene3D" id="3.40.50.150">
    <property type="entry name" value="Vaccinia Virus protein VP39"/>
    <property type="match status" value="1"/>
</dbReference>
<dbReference type="STRING" id="289003.SAMN05216190_10759"/>
<dbReference type="EMBL" id="FOWX01000007">
    <property type="protein sequence ID" value="SFP24665.1"/>
    <property type="molecule type" value="Genomic_DNA"/>
</dbReference>
<keyword evidence="3" id="KW-1185">Reference proteome</keyword>
<dbReference type="PANTHER" id="PTHR42912:SF80">
    <property type="entry name" value="METHYLTRANSFERASE DOMAIN-CONTAINING PROTEIN"/>
    <property type="match status" value="1"/>
</dbReference>
<dbReference type="CDD" id="cd02440">
    <property type="entry name" value="AdoMet_MTases"/>
    <property type="match status" value="1"/>
</dbReference>
<dbReference type="InterPro" id="IPR050508">
    <property type="entry name" value="Methyltransf_Superfamily"/>
</dbReference>
<feature type="domain" description="Methyltransferase type 11" evidence="1">
    <location>
        <begin position="45"/>
        <end position="138"/>
    </location>
</feature>
<dbReference type="PANTHER" id="PTHR42912">
    <property type="entry name" value="METHYLTRANSFERASE"/>
    <property type="match status" value="1"/>
</dbReference>
<evidence type="ECO:0000313" key="3">
    <source>
        <dbReference type="Proteomes" id="UP000198784"/>
    </source>
</evidence>
<dbReference type="SUPFAM" id="SSF53335">
    <property type="entry name" value="S-adenosyl-L-methionine-dependent methyltransferases"/>
    <property type="match status" value="1"/>
</dbReference>
<dbReference type="RefSeq" id="WP_090499223.1">
    <property type="nucleotide sequence ID" value="NZ_FOWX01000007.1"/>
</dbReference>
<reference evidence="3" key="1">
    <citation type="submission" date="2016-10" db="EMBL/GenBank/DDBJ databases">
        <authorList>
            <person name="Varghese N."/>
            <person name="Submissions S."/>
        </authorList>
    </citation>
    <scope>NUCLEOTIDE SEQUENCE [LARGE SCALE GENOMIC DNA]</scope>
    <source>
        <strain evidence="3">DSM 17834</strain>
    </source>
</reference>
<proteinExistence type="predicted"/>